<keyword evidence="2" id="KW-1185">Reference proteome</keyword>
<dbReference type="EMBL" id="JAPHNI010000882">
    <property type="protein sequence ID" value="KAJ8107662.1"/>
    <property type="molecule type" value="Genomic_DNA"/>
</dbReference>
<gene>
    <name evidence="1" type="ORF">OPT61_g8713</name>
</gene>
<evidence type="ECO:0000313" key="1">
    <source>
        <dbReference type="EMBL" id="KAJ8107662.1"/>
    </source>
</evidence>
<organism evidence="1 2">
    <name type="scientific">Boeremia exigua</name>
    <dbReference type="NCBI Taxonomy" id="749465"/>
    <lineage>
        <taxon>Eukaryota</taxon>
        <taxon>Fungi</taxon>
        <taxon>Dikarya</taxon>
        <taxon>Ascomycota</taxon>
        <taxon>Pezizomycotina</taxon>
        <taxon>Dothideomycetes</taxon>
        <taxon>Pleosporomycetidae</taxon>
        <taxon>Pleosporales</taxon>
        <taxon>Pleosporineae</taxon>
        <taxon>Didymellaceae</taxon>
        <taxon>Boeremia</taxon>
    </lineage>
</organism>
<sequence>MNQHYQTFDKRWFTVTVTVRARLAPSKFYKQTRRTSPPYLTSPQHQSDTATHRQLSSSTPSRQGTRSHGQKAWDCSSAHLWALHGILFKQEGASQAFARPQGQSLSLSVTGATKLLIPNETTIATESTVNPAATHVTQKIGRKALTQVHELEYGDNSASTPSNMGNDWDHCHYCKKAFASQFAYDCHLLGCTALHMKVAPDSSPETTRTPDRVENFAPNLNLHTVTVETPAVHRLTATSLASNSQHASLQTMTLRTKAPVPRHPLHTSIAPADMSSAQGPSLLAPVKALATLQAPSVQPPGTGTFVCNINGCQRSYNSEPGLKMHQTDAHGVGGKGLDLHGRDAWMLGQRERERLKSEGLLRIPMEASRGGSSNRGGNRGGRNAPVSAVNHALPRAAPAQGALATPNRQSHQQASINTALPPFPLPTNQNAVGAFEMEQAKSVCGKTLRLLLQTDMFIHHDGKMSVSGIEWTRIGVERQSAAVELFDEMCHLPRNLQRVEYVPAPKTFMAEYTAQYPVAEFESAAARDPKRPGMGVIAMACSKIFLSNGRCEIVKIAAIDVLTGRVLMSHLVCTDPNTQVANWNRSVTGLSSFKDLEEARQAGYKVLKGWSAARSALFRFIDKDTIVVGHNLRSELDALRIIHGRAVDISKVVEKAAQGPLSKAQVSLDSWCRDVANVARLQTDPVFGRDCIMNAFAAREIGLWAIKNREKLETVAKQKSKEYQLVMKA</sequence>
<accession>A0ACC2HX48</accession>
<proteinExistence type="predicted"/>
<dbReference type="Proteomes" id="UP001153331">
    <property type="component" value="Unassembled WGS sequence"/>
</dbReference>
<protein>
    <submittedName>
        <fullName evidence="1">Uncharacterized protein</fullName>
    </submittedName>
</protein>
<comment type="caution">
    <text evidence="1">The sequence shown here is derived from an EMBL/GenBank/DDBJ whole genome shotgun (WGS) entry which is preliminary data.</text>
</comment>
<name>A0ACC2HX48_9PLEO</name>
<evidence type="ECO:0000313" key="2">
    <source>
        <dbReference type="Proteomes" id="UP001153331"/>
    </source>
</evidence>
<reference evidence="1" key="1">
    <citation type="submission" date="2022-11" db="EMBL/GenBank/DDBJ databases">
        <title>Genome Sequence of Boeremia exigua.</title>
        <authorList>
            <person name="Buettner E."/>
        </authorList>
    </citation>
    <scope>NUCLEOTIDE SEQUENCE</scope>
    <source>
        <strain evidence="1">CU02</strain>
    </source>
</reference>